<dbReference type="InterPro" id="IPR035965">
    <property type="entry name" value="PAS-like_dom_sf"/>
</dbReference>
<proteinExistence type="predicted"/>
<reference evidence="3" key="1">
    <citation type="journal article" date="2019" name="Int. J. Syst. Evol. Microbiol.">
        <title>The Global Catalogue of Microorganisms (GCM) 10K type strain sequencing project: providing services to taxonomists for standard genome sequencing and annotation.</title>
        <authorList>
            <consortium name="The Broad Institute Genomics Platform"/>
            <consortium name="The Broad Institute Genome Sequencing Center for Infectious Disease"/>
            <person name="Wu L."/>
            <person name="Ma J."/>
        </authorList>
    </citation>
    <scope>NUCLEOTIDE SEQUENCE [LARGE SCALE GENOMIC DNA]</scope>
    <source>
        <strain evidence="3">CCUG 52478</strain>
    </source>
</reference>
<accession>A0ABW3VUF4</accession>
<dbReference type="SUPFAM" id="SSF55785">
    <property type="entry name" value="PYP-like sensor domain (PAS domain)"/>
    <property type="match status" value="1"/>
</dbReference>
<dbReference type="InterPro" id="IPR036388">
    <property type="entry name" value="WH-like_DNA-bd_sf"/>
</dbReference>
<dbReference type="Gene3D" id="1.10.10.10">
    <property type="entry name" value="Winged helix-like DNA-binding domain superfamily/Winged helix DNA-binding domain"/>
    <property type="match status" value="1"/>
</dbReference>
<evidence type="ECO:0000259" key="1">
    <source>
        <dbReference type="PROSITE" id="PS50921"/>
    </source>
</evidence>
<dbReference type="SMART" id="SM01012">
    <property type="entry name" value="ANTAR"/>
    <property type="match status" value="1"/>
</dbReference>
<dbReference type="InterPro" id="IPR005561">
    <property type="entry name" value="ANTAR"/>
</dbReference>
<keyword evidence="3" id="KW-1185">Reference proteome</keyword>
<dbReference type="EMBL" id="JBHTLX010000005">
    <property type="protein sequence ID" value="MFD1246706.1"/>
    <property type="molecule type" value="Genomic_DNA"/>
</dbReference>
<gene>
    <name evidence="2" type="ORF">ACFQ3F_02790</name>
</gene>
<evidence type="ECO:0000313" key="3">
    <source>
        <dbReference type="Proteomes" id="UP001597229"/>
    </source>
</evidence>
<evidence type="ECO:0000313" key="2">
    <source>
        <dbReference type="EMBL" id="MFD1246706.1"/>
    </source>
</evidence>
<organism evidence="2 3">
    <name type="scientific">Nocardioides ginsengisoli</name>
    <dbReference type="NCBI Taxonomy" id="363868"/>
    <lineage>
        <taxon>Bacteria</taxon>
        <taxon>Bacillati</taxon>
        <taxon>Actinomycetota</taxon>
        <taxon>Actinomycetes</taxon>
        <taxon>Propionibacteriales</taxon>
        <taxon>Nocardioidaceae</taxon>
        <taxon>Nocardioides</taxon>
    </lineage>
</organism>
<name>A0ABW3VUF4_9ACTN</name>
<dbReference type="Pfam" id="PF08447">
    <property type="entry name" value="PAS_3"/>
    <property type="match status" value="1"/>
</dbReference>
<dbReference type="RefSeq" id="WP_367917815.1">
    <property type="nucleotide sequence ID" value="NZ_BAABAC010000005.1"/>
</dbReference>
<sequence length="212" mass="23562">MAEHLDTPRVGRFTYQVPTRTWEWDDEVFRIHGMPPGGIEPTTDDVVKRQHPDDQERLADVLEAATRTGDPFSLVYRLVAEDGVERRVLLVCDGGVCEAEVDPPVSELDGYYIDLTEDFARASEEEARDAVAASALHRATIEQAKGSLMMAYGLDADQAFAMLTWWSRNKNMKVREIAERITDLSTAGALSDSALRQSVDNLLYDVSAPSDA</sequence>
<feature type="domain" description="ANTAR" evidence="1">
    <location>
        <begin position="121"/>
        <end position="182"/>
    </location>
</feature>
<dbReference type="Gene3D" id="3.30.450.20">
    <property type="entry name" value="PAS domain"/>
    <property type="match status" value="1"/>
</dbReference>
<protein>
    <submittedName>
        <fullName evidence="2">PAS and ANTAR domain-containing protein</fullName>
    </submittedName>
</protein>
<dbReference type="SUPFAM" id="SSF52172">
    <property type="entry name" value="CheY-like"/>
    <property type="match status" value="1"/>
</dbReference>
<dbReference type="InterPro" id="IPR011006">
    <property type="entry name" value="CheY-like_superfamily"/>
</dbReference>
<dbReference type="Pfam" id="PF03861">
    <property type="entry name" value="ANTAR"/>
    <property type="match status" value="1"/>
</dbReference>
<dbReference type="Proteomes" id="UP001597229">
    <property type="component" value="Unassembled WGS sequence"/>
</dbReference>
<dbReference type="InterPro" id="IPR013655">
    <property type="entry name" value="PAS_fold_3"/>
</dbReference>
<comment type="caution">
    <text evidence="2">The sequence shown here is derived from an EMBL/GenBank/DDBJ whole genome shotgun (WGS) entry which is preliminary data.</text>
</comment>
<dbReference type="PROSITE" id="PS50921">
    <property type="entry name" value="ANTAR"/>
    <property type="match status" value="1"/>
</dbReference>